<dbReference type="Pfam" id="PF00989">
    <property type="entry name" value="PAS"/>
    <property type="match status" value="1"/>
</dbReference>
<dbReference type="Gene3D" id="1.10.10.10">
    <property type="entry name" value="Winged helix-like DNA-binding domain superfamily/Winged helix DNA-binding domain"/>
    <property type="match status" value="1"/>
</dbReference>
<dbReference type="InterPro" id="IPR016032">
    <property type="entry name" value="Sig_transdc_resp-reg_C-effctor"/>
</dbReference>
<evidence type="ECO:0000313" key="7">
    <source>
        <dbReference type="EMBL" id="AIE86602.1"/>
    </source>
</evidence>
<sequence>MDREAMPAERQSPQLSPRELQLIKFASEGLTDTAIAQRLGISEATVGTYWGRVRIKIGPYNRTELVSIHLRAQQEEALELMRQENAQLISQLRNAVIQDPDENSFYYDLIDNAPDAMVLVFESGTVKTANRAAHELFGYDAGEMNGLALVALIPERFREVHQEHRAAYVNDPRRRTMGEHLQTPALRKDGKEIIVRAALSAIPTPNGLLVTSVLRAVEE</sequence>
<evidence type="ECO:0000256" key="4">
    <source>
        <dbReference type="SAM" id="Coils"/>
    </source>
</evidence>
<dbReference type="CDD" id="cd06170">
    <property type="entry name" value="LuxR_C_like"/>
    <property type="match status" value="1"/>
</dbReference>
<keyword evidence="3" id="KW-0804">Transcription</keyword>
<evidence type="ECO:0000256" key="1">
    <source>
        <dbReference type="ARBA" id="ARBA00023015"/>
    </source>
</evidence>
<dbReference type="NCBIfam" id="TIGR00229">
    <property type="entry name" value="sensory_box"/>
    <property type="match status" value="1"/>
</dbReference>
<dbReference type="InterPro" id="IPR036388">
    <property type="entry name" value="WH-like_DNA-bd_sf"/>
</dbReference>
<dbReference type="Pfam" id="PF00196">
    <property type="entry name" value="GerE"/>
    <property type="match status" value="1"/>
</dbReference>
<feature type="domain" description="PAS" evidence="6">
    <location>
        <begin position="102"/>
        <end position="146"/>
    </location>
</feature>
<dbReference type="GO" id="GO:0016301">
    <property type="term" value="F:kinase activity"/>
    <property type="evidence" value="ECO:0007669"/>
    <property type="project" value="UniProtKB-KW"/>
</dbReference>
<dbReference type="PANTHER" id="PTHR44688:SF16">
    <property type="entry name" value="DNA-BINDING TRANSCRIPTIONAL ACTIVATOR DEVR_DOSR"/>
    <property type="match status" value="1"/>
</dbReference>
<dbReference type="GO" id="GO:0003677">
    <property type="term" value="F:DNA binding"/>
    <property type="evidence" value="ECO:0007669"/>
    <property type="project" value="UniProtKB-KW"/>
</dbReference>
<keyword evidence="7" id="KW-0418">Kinase</keyword>
<dbReference type="STRING" id="661478.OP10G_3234"/>
<dbReference type="InterPro" id="IPR000014">
    <property type="entry name" value="PAS"/>
</dbReference>
<keyword evidence="7" id="KW-0808">Transferase</keyword>
<dbReference type="HOGENOM" id="CLU_1259864_0_0_0"/>
<dbReference type="InterPro" id="IPR000792">
    <property type="entry name" value="Tscrpt_reg_LuxR_C"/>
</dbReference>
<feature type="coiled-coil region" evidence="4">
    <location>
        <begin position="71"/>
        <end position="98"/>
    </location>
</feature>
<keyword evidence="2" id="KW-0238">DNA-binding</keyword>
<keyword evidence="4" id="KW-0175">Coiled coil</keyword>
<dbReference type="Gene3D" id="3.30.450.20">
    <property type="entry name" value="PAS domain"/>
    <property type="match status" value="1"/>
</dbReference>
<dbReference type="InterPro" id="IPR013767">
    <property type="entry name" value="PAS_fold"/>
</dbReference>
<dbReference type="GO" id="GO:0006355">
    <property type="term" value="P:regulation of DNA-templated transcription"/>
    <property type="evidence" value="ECO:0007669"/>
    <property type="project" value="InterPro"/>
</dbReference>
<dbReference type="InterPro" id="IPR035965">
    <property type="entry name" value="PAS-like_dom_sf"/>
</dbReference>
<keyword evidence="1" id="KW-0805">Transcription regulation</keyword>
<dbReference type="Proteomes" id="UP000027982">
    <property type="component" value="Chromosome"/>
</dbReference>
<evidence type="ECO:0000259" key="6">
    <source>
        <dbReference type="PROSITE" id="PS50112"/>
    </source>
</evidence>
<evidence type="ECO:0000259" key="5">
    <source>
        <dbReference type="PROSITE" id="PS50043"/>
    </source>
</evidence>
<feature type="domain" description="HTH luxR-type" evidence="5">
    <location>
        <begin position="8"/>
        <end position="73"/>
    </location>
</feature>
<gene>
    <name evidence="7" type="ORF">OP10G_3234</name>
</gene>
<dbReference type="SUPFAM" id="SSF55785">
    <property type="entry name" value="PYP-like sensor domain (PAS domain)"/>
    <property type="match status" value="1"/>
</dbReference>
<organism evidence="7 8">
    <name type="scientific">Fimbriimonas ginsengisoli Gsoil 348</name>
    <dbReference type="NCBI Taxonomy" id="661478"/>
    <lineage>
        <taxon>Bacteria</taxon>
        <taxon>Bacillati</taxon>
        <taxon>Armatimonadota</taxon>
        <taxon>Fimbriimonadia</taxon>
        <taxon>Fimbriimonadales</taxon>
        <taxon>Fimbriimonadaceae</taxon>
        <taxon>Fimbriimonas</taxon>
    </lineage>
</organism>
<dbReference type="KEGG" id="fgi:OP10G_3234"/>
<evidence type="ECO:0000313" key="8">
    <source>
        <dbReference type="Proteomes" id="UP000027982"/>
    </source>
</evidence>
<dbReference type="PROSITE" id="PS50043">
    <property type="entry name" value="HTH_LUXR_2"/>
    <property type="match status" value="1"/>
</dbReference>
<dbReference type="SMART" id="SM00421">
    <property type="entry name" value="HTH_LUXR"/>
    <property type="match status" value="1"/>
</dbReference>
<protein>
    <submittedName>
        <fullName evidence="7">Multi-sensor signal transduction histidine kinase</fullName>
    </submittedName>
</protein>
<evidence type="ECO:0000256" key="2">
    <source>
        <dbReference type="ARBA" id="ARBA00023125"/>
    </source>
</evidence>
<dbReference type="SUPFAM" id="SSF46894">
    <property type="entry name" value="C-terminal effector domain of the bipartite response regulators"/>
    <property type="match status" value="1"/>
</dbReference>
<dbReference type="PRINTS" id="PR00038">
    <property type="entry name" value="HTHLUXR"/>
</dbReference>
<dbReference type="AlphaFoldDB" id="A0A068NTE8"/>
<dbReference type="EMBL" id="CP007139">
    <property type="protein sequence ID" value="AIE86602.1"/>
    <property type="molecule type" value="Genomic_DNA"/>
</dbReference>
<evidence type="ECO:0000256" key="3">
    <source>
        <dbReference type="ARBA" id="ARBA00023163"/>
    </source>
</evidence>
<accession>A0A068NTE8</accession>
<dbReference type="SMART" id="SM00091">
    <property type="entry name" value="PAS"/>
    <property type="match status" value="1"/>
</dbReference>
<keyword evidence="8" id="KW-1185">Reference proteome</keyword>
<dbReference type="PANTHER" id="PTHR44688">
    <property type="entry name" value="DNA-BINDING TRANSCRIPTIONAL ACTIVATOR DEVR_DOSR"/>
    <property type="match status" value="1"/>
</dbReference>
<dbReference type="PROSITE" id="PS50112">
    <property type="entry name" value="PAS"/>
    <property type="match status" value="1"/>
</dbReference>
<name>A0A068NTE8_FIMGI</name>
<proteinExistence type="predicted"/>
<dbReference type="CDD" id="cd00130">
    <property type="entry name" value="PAS"/>
    <property type="match status" value="1"/>
</dbReference>
<reference evidence="7 8" key="1">
    <citation type="journal article" date="2014" name="PLoS ONE">
        <title>The first complete genome sequence of the class fimbriimonadia in the phylum armatimonadetes.</title>
        <authorList>
            <person name="Hu Z.Y."/>
            <person name="Wang Y.Z."/>
            <person name="Im W.T."/>
            <person name="Wang S.Y."/>
            <person name="Zhao G.P."/>
            <person name="Zheng H.J."/>
            <person name="Quan Z.X."/>
        </authorList>
    </citation>
    <scope>NUCLEOTIDE SEQUENCE [LARGE SCALE GENOMIC DNA]</scope>
    <source>
        <strain evidence="7">Gsoil 348</strain>
    </source>
</reference>
<dbReference type="eggNOG" id="COG3829">
    <property type="taxonomic scope" value="Bacteria"/>
</dbReference>